<dbReference type="EMBL" id="KV921918">
    <property type="protein sequence ID" value="ORE06671.1"/>
    <property type="molecule type" value="Genomic_DNA"/>
</dbReference>
<dbReference type="Gene3D" id="3.30.420.10">
    <property type="entry name" value="Ribonuclease H-like superfamily/Ribonuclease H"/>
    <property type="match status" value="1"/>
</dbReference>
<sequence length="103" mass="11848">MLCKLKAVQKKASGTKKRKRGNDKTDKVEERCYLPPYSPFLNPVELFWSKIKGNIRKNCLSVDNSLSLRITEAAKKATQEDCANWISHSQPFFDRCLTLEPML</sequence>
<reference evidence="3" key="1">
    <citation type="journal article" date="2016" name="Proc. Natl. Acad. Sci. U.S.A.">
        <title>Lipid metabolic changes in an early divergent fungus govern the establishment of a mutualistic symbiosis with endobacteria.</title>
        <authorList>
            <person name="Lastovetsky O.A."/>
            <person name="Gaspar M.L."/>
            <person name="Mondo S.J."/>
            <person name="LaButti K.M."/>
            <person name="Sandor L."/>
            <person name="Grigoriev I.V."/>
            <person name="Henry S.A."/>
            <person name="Pawlowska T.E."/>
        </authorList>
    </citation>
    <scope>NUCLEOTIDE SEQUENCE [LARGE SCALE GENOMIC DNA]</scope>
    <source>
        <strain evidence="3">ATCC 52814</strain>
    </source>
</reference>
<dbReference type="InterPro" id="IPR038717">
    <property type="entry name" value="Tc1-like_DDE_dom"/>
</dbReference>
<gene>
    <name evidence="3" type="ORF">BCV72DRAFT_249876</name>
</gene>
<proteinExistence type="predicted"/>
<accession>A0A1X0R3W5</accession>
<organism evidence="3">
    <name type="scientific">Rhizopus microsporus var. microsporus</name>
    <dbReference type="NCBI Taxonomy" id="86635"/>
    <lineage>
        <taxon>Eukaryota</taxon>
        <taxon>Fungi</taxon>
        <taxon>Fungi incertae sedis</taxon>
        <taxon>Mucoromycota</taxon>
        <taxon>Mucoromycotina</taxon>
        <taxon>Mucoromycetes</taxon>
        <taxon>Mucorales</taxon>
        <taxon>Mucorineae</taxon>
        <taxon>Rhizopodaceae</taxon>
        <taxon>Rhizopus</taxon>
    </lineage>
</organism>
<dbReference type="VEuPathDB" id="FungiDB:BCV72DRAFT_249876"/>
<feature type="region of interest" description="Disordered" evidence="1">
    <location>
        <begin position="1"/>
        <end position="27"/>
    </location>
</feature>
<evidence type="ECO:0000313" key="3">
    <source>
        <dbReference type="EMBL" id="ORE06671.1"/>
    </source>
</evidence>
<dbReference type="Proteomes" id="UP000242414">
    <property type="component" value="Unassembled WGS sequence"/>
</dbReference>
<dbReference type="Pfam" id="PF13358">
    <property type="entry name" value="DDE_3"/>
    <property type="match status" value="1"/>
</dbReference>
<dbReference type="InterPro" id="IPR036397">
    <property type="entry name" value="RNaseH_sf"/>
</dbReference>
<name>A0A1X0R3W5_RHIZD</name>
<evidence type="ECO:0000259" key="2">
    <source>
        <dbReference type="Pfam" id="PF13358"/>
    </source>
</evidence>
<evidence type="ECO:0000256" key="1">
    <source>
        <dbReference type="SAM" id="MobiDB-lite"/>
    </source>
</evidence>
<feature type="compositionally biased region" description="Basic residues" evidence="1">
    <location>
        <begin position="7"/>
        <end position="21"/>
    </location>
</feature>
<dbReference type="AlphaFoldDB" id="A0A1X0R3W5"/>
<feature type="domain" description="Tc1-like transposase DDE" evidence="2">
    <location>
        <begin position="31"/>
        <end position="58"/>
    </location>
</feature>
<protein>
    <recommendedName>
        <fullName evidence="2">Tc1-like transposase DDE domain-containing protein</fullName>
    </recommendedName>
</protein>
<dbReference type="GO" id="GO:0003676">
    <property type="term" value="F:nucleic acid binding"/>
    <property type="evidence" value="ECO:0007669"/>
    <property type="project" value="InterPro"/>
</dbReference>